<evidence type="ECO:0000313" key="8">
    <source>
        <dbReference type="Proteomes" id="UP000706891"/>
    </source>
</evidence>
<dbReference type="InterPro" id="IPR017438">
    <property type="entry name" value="ATP-NAD_kinase_N"/>
</dbReference>
<keyword evidence="5" id="KW-0812">Transmembrane</keyword>
<evidence type="ECO:0000256" key="1">
    <source>
        <dbReference type="ARBA" id="ARBA00022679"/>
    </source>
</evidence>
<keyword evidence="2" id="KW-0547">Nucleotide-binding</keyword>
<accession>A0A938WQW5</accession>
<dbReference type="Proteomes" id="UP000706891">
    <property type="component" value="Unassembled WGS sequence"/>
</dbReference>
<evidence type="ECO:0000259" key="6">
    <source>
        <dbReference type="PROSITE" id="PS50146"/>
    </source>
</evidence>
<dbReference type="InterPro" id="IPR001206">
    <property type="entry name" value="Diacylglycerol_kinase_cat_dom"/>
</dbReference>
<dbReference type="GO" id="GO:0016301">
    <property type="term" value="F:kinase activity"/>
    <property type="evidence" value="ECO:0007669"/>
    <property type="project" value="UniProtKB-KW"/>
</dbReference>
<dbReference type="AlphaFoldDB" id="A0A938WQW5"/>
<proteinExistence type="predicted"/>
<reference evidence="7" key="2">
    <citation type="journal article" date="2021" name="Sci. Rep.">
        <title>The distribution of antibiotic resistance genes in chicken gut microbiota commensals.</title>
        <authorList>
            <person name="Juricova H."/>
            <person name="Matiasovicova J."/>
            <person name="Kubasova T."/>
            <person name="Cejkova D."/>
            <person name="Rychlik I."/>
        </authorList>
    </citation>
    <scope>NUCLEOTIDE SEQUENCE</scope>
    <source>
        <strain evidence="7">An824</strain>
    </source>
</reference>
<reference evidence="7" key="1">
    <citation type="submission" date="2020-08" db="EMBL/GenBank/DDBJ databases">
        <authorList>
            <person name="Cejkova D."/>
            <person name="Kubasova T."/>
            <person name="Jahodarova E."/>
            <person name="Rychlik I."/>
        </authorList>
    </citation>
    <scope>NUCLEOTIDE SEQUENCE</scope>
    <source>
        <strain evidence="7">An824</strain>
    </source>
</reference>
<keyword evidence="3 7" id="KW-0418">Kinase</keyword>
<keyword evidence="4" id="KW-0067">ATP-binding</keyword>
<dbReference type="InterPro" id="IPR050187">
    <property type="entry name" value="Lipid_Phosphate_FormReg"/>
</dbReference>
<evidence type="ECO:0000256" key="2">
    <source>
        <dbReference type="ARBA" id="ARBA00022741"/>
    </source>
</evidence>
<keyword evidence="8" id="KW-1185">Reference proteome</keyword>
<dbReference type="Gene3D" id="3.40.50.10330">
    <property type="entry name" value="Probable inorganic polyphosphate/atp-NAD kinase, domain 1"/>
    <property type="match status" value="1"/>
</dbReference>
<evidence type="ECO:0000313" key="7">
    <source>
        <dbReference type="EMBL" id="MBM6672548.1"/>
    </source>
</evidence>
<name>A0A938WQW5_9BACT</name>
<dbReference type="GO" id="GO:0005524">
    <property type="term" value="F:ATP binding"/>
    <property type="evidence" value="ECO:0007669"/>
    <property type="project" value="UniProtKB-KW"/>
</dbReference>
<dbReference type="SUPFAM" id="SSF111331">
    <property type="entry name" value="NAD kinase/diacylglycerol kinase-like"/>
    <property type="match status" value="1"/>
</dbReference>
<dbReference type="EMBL" id="JACJJG010000003">
    <property type="protein sequence ID" value="MBM6672548.1"/>
    <property type="molecule type" value="Genomic_DNA"/>
</dbReference>
<protein>
    <submittedName>
        <fullName evidence="7">Lipid kinase</fullName>
    </submittedName>
</protein>
<keyword evidence="1" id="KW-0808">Transferase</keyword>
<dbReference type="RefSeq" id="WP_205103000.1">
    <property type="nucleotide sequence ID" value="NZ_JACJJG010000003.1"/>
</dbReference>
<comment type="caution">
    <text evidence="7">The sequence shown here is derived from an EMBL/GenBank/DDBJ whole genome shotgun (WGS) entry which is preliminary data.</text>
</comment>
<evidence type="ECO:0000256" key="3">
    <source>
        <dbReference type="ARBA" id="ARBA00022777"/>
    </source>
</evidence>
<dbReference type="Pfam" id="PF19279">
    <property type="entry name" value="YegS_C"/>
    <property type="match status" value="1"/>
</dbReference>
<dbReference type="PROSITE" id="PS50146">
    <property type="entry name" value="DAGK"/>
    <property type="match status" value="1"/>
</dbReference>
<dbReference type="Pfam" id="PF00781">
    <property type="entry name" value="DAGK_cat"/>
    <property type="match status" value="1"/>
</dbReference>
<feature type="domain" description="DAGKc" evidence="6">
    <location>
        <begin position="3"/>
        <end position="140"/>
    </location>
</feature>
<dbReference type="InterPro" id="IPR045540">
    <property type="entry name" value="YegS/DAGK_C"/>
</dbReference>
<dbReference type="InterPro" id="IPR016064">
    <property type="entry name" value="NAD/diacylglycerol_kinase_sf"/>
</dbReference>
<evidence type="ECO:0000256" key="5">
    <source>
        <dbReference type="SAM" id="Phobius"/>
    </source>
</evidence>
<feature type="transmembrane region" description="Helical" evidence="5">
    <location>
        <begin position="172"/>
        <end position="189"/>
    </location>
</feature>
<dbReference type="PANTHER" id="PTHR12358">
    <property type="entry name" value="SPHINGOSINE KINASE"/>
    <property type="match status" value="1"/>
</dbReference>
<organism evidence="7 8">
    <name type="scientific">Marseilla massiliensis</name>
    <dbReference type="NCBI Taxonomy" id="1841864"/>
    <lineage>
        <taxon>Bacteria</taxon>
        <taxon>Pseudomonadati</taxon>
        <taxon>Bacteroidota</taxon>
        <taxon>Bacteroidia</taxon>
        <taxon>Bacteroidales</taxon>
        <taxon>Prevotellaceae</taxon>
        <taxon>Marseilla</taxon>
    </lineage>
</organism>
<gene>
    <name evidence="7" type="ORF">H6A34_01405</name>
</gene>
<keyword evidence="5" id="KW-1133">Transmembrane helix</keyword>
<keyword evidence="5" id="KW-0472">Membrane</keyword>
<dbReference type="Gene3D" id="2.60.200.40">
    <property type="match status" value="1"/>
</dbReference>
<sequence>MAIANSRWGILYCPKHGQSSSMKRWSKIESCLLEQNIEFDFVQSERQASVTRLVNMLINNGYKTIIIVGGDSALNDAANCLMSVDKDIRDSIALGLIPNGVMNDFAHYWGFKENDIEQTVRWLKERRVRKIDLGCIRYTNKKNEKCHRYFLNCVNIGLISSMMNMRQQTRRLFGSRTLSFIGSMAMMMFQRLDYKMNIKINSDVIDRKVMTVCIGNAAGYGQTPNAVPYNGLLDVSVVYHPEMTQLFEGFYLLITGKFLNHHSVHPYRTNEVVVNEAVKALVSVDGRLMRTPVGAYKIAVEQEVLNFLIPM</sequence>
<evidence type="ECO:0000256" key="4">
    <source>
        <dbReference type="ARBA" id="ARBA00022840"/>
    </source>
</evidence>
<dbReference type="PANTHER" id="PTHR12358:SF54">
    <property type="entry name" value="SPHINGOSINE KINASE RELATED PROTEIN"/>
    <property type="match status" value="1"/>
</dbReference>